<dbReference type="Proteomes" id="UP000321085">
    <property type="component" value="Unassembled WGS sequence"/>
</dbReference>
<dbReference type="EMBL" id="BJYU01000003">
    <property type="protein sequence ID" value="GEO12858.1"/>
    <property type="molecule type" value="Genomic_DNA"/>
</dbReference>
<evidence type="ECO:0000313" key="4">
    <source>
        <dbReference type="Proteomes" id="UP000321085"/>
    </source>
</evidence>
<dbReference type="PANTHER" id="PTHR43080:SF2">
    <property type="entry name" value="CBS DOMAIN-CONTAINING PROTEIN"/>
    <property type="match status" value="1"/>
</dbReference>
<dbReference type="SMART" id="SM00116">
    <property type="entry name" value="CBS"/>
    <property type="match status" value="2"/>
</dbReference>
<gene>
    <name evidence="3" type="ORF">MAE02_05540</name>
</gene>
<dbReference type="Pfam" id="PF03445">
    <property type="entry name" value="DUF294"/>
    <property type="match status" value="1"/>
</dbReference>
<dbReference type="InterPro" id="IPR046342">
    <property type="entry name" value="CBS_dom_sf"/>
</dbReference>
<comment type="caution">
    <text evidence="3">The sequence shown here is derived from an EMBL/GenBank/DDBJ whole genome shotgun (WGS) entry which is preliminary data.</text>
</comment>
<dbReference type="InterPro" id="IPR014710">
    <property type="entry name" value="RmlC-like_jellyroll"/>
</dbReference>
<organism evidence="3 4">
    <name type="scientific">Microvirga aerophila</name>
    <dbReference type="NCBI Taxonomy" id="670291"/>
    <lineage>
        <taxon>Bacteria</taxon>
        <taxon>Pseudomonadati</taxon>
        <taxon>Pseudomonadota</taxon>
        <taxon>Alphaproteobacteria</taxon>
        <taxon>Hyphomicrobiales</taxon>
        <taxon>Methylobacteriaceae</taxon>
        <taxon>Microvirga</taxon>
    </lineage>
</organism>
<sequence>MPGQSMQGFDTANPPFDRLAHQEVEELRAVLDIGYFSPDEMIVRQGHASDLLHIVIKGAVEVRDGNTLLAVLGPKDSFDSRAVVHGAAGEDFVAVEETLCYLIPRNVVLDLIRHNAAFAAFFYADVSRKLDAFAQQRKTEGVESVLRARIREARQGGAVFVDGATTIEQAGHCMKDNDINALFVRDGQRVGVVTGMNLSKAVVLRRLALDTPVREVCHFDVVSVDGSDFIFDALLLMTKHNKRRLAIRSDGDYVGFLEDIDILGLLAGNSQLIPGRIDRARNLDDLAGAACDIQGQVELLHRQGLKVDLIAEITSDLNRRLFRKLFEMVAPPAIRQNGCLLLMGSEGRGEQTVRTDQDNALLLAEGVPDGDLVQFREAFSGALDRFGFPPCPGNVMVRNPVWSQTVEGFIRQLKAWVFSRDAAAAMNIAIFFDAVAVAGNPDLVVRAKEALIDLMRGEAALLAHFAHLIETFTTPNLGVLSTIMASVGVGSGEIDLKRAGTFPIVHGVRTLAIDKGILVNPTAARIDALVRTGSLDTKFGLELTSALHAFMEFRLRSQLRALHRGTIGAESVVRLDEITTVDRDMLRDALRVVRQFRELVRIHYTLGAF</sequence>
<dbReference type="RefSeq" id="WP_245439208.1">
    <property type="nucleotide sequence ID" value="NZ_BJYU01000003.1"/>
</dbReference>
<dbReference type="Pfam" id="PF00027">
    <property type="entry name" value="cNMP_binding"/>
    <property type="match status" value="1"/>
</dbReference>
<dbReference type="AlphaFoldDB" id="A0A512BLP9"/>
<dbReference type="Gene3D" id="2.60.120.10">
    <property type="entry name" value="Jelly Rolls"/>
    <property type="match status" value="1"/>
</dbReference>
<feature type="domain" description="Cyclic nucleotide-binding" evidence="2">
    <location>
        <begin position="15"/>
        <end position="129"/>
    </location>
</feature>
<dbReference type="InterPro" id="IPR000595">
    <property type="entry name" value="cNMP-bd_dom"/>
</dbReference>
<keyword evidence="1" id="KW-0129">CBS domain</keyword>
<dbReference type="SUPFAM" id="SSF51206">
    <property type="entry name" value="cAMP-binding domain-like"/>
    <property type="match status" value="1"/>
</dbReference>
<dbReference type="InterPro" id="IPR000644">
    <property type="entry name" value="CBS_dom"/>
</dbReference>
<reference evidence="3 4" key="1">
    <citation type="submission" date="2019-07" db="EMBL/GenBank/DDBJ databases">
        <title>Whole genome shotgun sequence of Microvirga aerophila NBRC 106136.</title>
        <authorList>
            <person name="Hosoyama A."/>
            <person name="Uohara A."/>
            <person name="Ohji S."/>
            <person name="Ichikawa N."/>
        </authorList>
    </citation>
    <scope>NUCLEOTIDE SEQUENCE [LARGE SCALE GENOMIC DNA]</scope>
    <source>
        <strain evidence="3 4">NBRC 106136</strain>
    </source>
</reference>
<dbReference type="InterPro" id="IPR018490">
    <property type="entry name" value="cNMP-bd_dom_sf"/>
</dbReference>
<dbReference type="GO" id="GO:0008773">
    <property type="term" value="F:[protein-PII] uridylyltransferase activity"/>
    <property type="evidence" value="ECO:0007669"/>
    <property type="project" value="InterPro"/>
</dbReference>
<evidence type="ECO:0000259" key="2">
    <source>
        <dbReference type="PROSITE" id="PS50042"/>
    </source>
</evidence>
<keyword evidence="4" id="KW-1185">Reference proteome</keyword>
<dbReference type="InterPro" id="IPR005105">
    <property type="entry name" value="GlnD_Uridyltrans_N"/>
</dbReference>
<dbReference type="PROSITE" id="PS50042">
    <property type="entry name" value="CNMP_BINDING_3"/>
    <property type="match status" value="1"/>
</dbReference>
<accession>A0A512BLP9</accession>
<dbReference type="SUPFAM" id="SSF54631">
    <property type="entry name" value="CBS-domain pair"/>
    <property type="match status" value="1"/>
</dbReference>
<dbReference type="Pfam" id="PF10335">
    <property type="entry name" value="DUF294_C"/>
    <property type="match status" value="1"/>
</dbReference>
<evidence type="ECO:0000313" key="3">
    <source>
        <dbReference type="EMBL" id="GEO12858.1"/>
    </source>
</evidence>
<dbReference type="CDD" id="cd05401">
    <property type="entry name" value="NT_GlnE_GlnD_like"/>
    <property type="match status" value="1"/>
</dbReference>
<proteinExistence type="predicted"/>
<dbReference type="PANTHER" id="PTHR43080">
    <property type="entry name" value="CBS DOMAIN-CONTAINING PROTEIN CBSX3, MITOCHONDRIAL"/>
    <property type="match status" value="1"/>
</dbReference>
<dbReference type="InterPro" id="IPR018821">
    <property type="entry name" value="DUF294_put_nucleoTrafse_sb-bd"/>
</dbReference>
<evidence type="ECO:0000256" key="1">
    <source>
        <dbReference type="ARBA" id="ARBA00023122"/>
    </source>
</evidence>
<protein>
    <recommendedName>
        <fullName evidence="2">Cyclic nucleotide-binding domain-containing protein</fullName>
    </recommendedName>
</protein>
<name>A0A512BLP9_9HYPH</name>
<dbReference type="InterPro" id="IPR051257">
    <property type="entry name" value="Diverse_CBS-Domain"/>
</dbReference>
<dbReference type="Pfam" id="PF00571">
    <property type="entry name" value="CBS"/>
    <property type="match status" value="1"/>
</dbReference>
<dbReference type="Gene3D" id="3.10.580.10">
    <property type="entry name" value="CBS-domain"/>
    <property type="match status" value="1"/>
</dbReference>
<dbReference type="CDD" id="cd00038">
    <property type="entry name" value="CAP_ED"/>
    <property type="match status" value="1"/>
</dbReference>